<keyword evidence="1" id="KW-1133">Transmembrane helix</keyword>
<comment type="caution">
    <text evidence="3">The sequence shown here is derived from an EMBL/GenBank/DDBJ whole genome shotgun (WGS) entry which is preliminary data.</text>
</comment>
<gene>
    <name evidence="2" type="ORF">PGLA1383_LOCUS49734</name>
    <name evidence="3" type="ORF">PGLA2088_LOCUS24072</name>
</gene>
<sequence length="309" mass="32160">MAGRSSSRSTGLAGPTESTLTEVLLETSSESPVIPPTSPLKIAICCLAAVLVSLLCCRAGASGLSAVPDAVQILPSLDAALAILGRPHATLSLDTFAGFRTGLFGVCLSGGTFLLIETVMLLFLELLPQLTSPFAARKTCHAGTGLLMLMLDSSSASARGAAWLIGVSSILMTWNVTKAVGIQPFRFGGERDVGITIYLSIVMLWFYAQLPIIALSPMFFADPAGAIVGKYLTRNGFNNPAWYDKKTVGGSAAVLVFTAATLRIFYPPMPAMTLALLSAASVLAEAVGGAYDNICLAAAVIGGYWFLAA</sequence>
<organism evidence="3 4">
    <name type="scientific">Polarella glacialis</name>
    <name type="common">Dinoflagellate</name>
    <dbReference type="NCBI Taxonomy" id="89957"/>
    <lineage>
        <taxon>Eukaryota</taxon>
        <taxon>Sar</taxon>
        <taxon>Alveolata</taxon>
        <taxon>Dinophyceae</taxon>
        <taxon>Suessiales</taxon>
        <taxon>Suessiaceae</taxon>
        <taxon>Polarella</taxon>
    </lineage>
</organism>
<proteinExistence type="predicted"/>
<evidence type="ECO:0000313" key="4">
    <source>
        <dbReference type="Proteomes" id="UP000626109"/>
    </source>
</evidence>
<accession>A0A813JRI0</accession>
<dbReference type="EMBL" id="CAJNNW010026353">
    <property type="protein sequence ID" value="CAE8684709.1"/>
    <property type="molecule type" value="Genomic_DNA"/>
</dbReference>
<feature type="transmembrane region" description="Helical" evidence="1">
    <location>
        <begin position="156"/>
        <end position="176"/>
    </location>
</feature>
<feature type="transmembrane region" description="Helical" evidence="1">
    <location>
        <begin position="103"/>
        <end position="124"/>
    </location>
</feature>
<reference evidence="3" key="1">
    <citation type="submission" date="2021-02" db="EMBL/GenBank/DDBJ databases">
        <authorList>
            <person name="Dougan E. K."/>
            <person name="Rhodes N."/>
            <person name="Thang M."/>
            <person name="Chan C."/>
        </authorList>
    </citation>
    <scope>NUCLEOTIDE SEQUENCE</scope>
</reference>
<dbReference type="EMBL" id="CAJNNV010030888">
    <property type="protein sequence ID" value="CAE8634062.1"/>
    <property type="molecule type" value="Genomic_DNA"/>
</dbReference>
<keyword evidence="5" id="KW-1185">Reference proteome</keyword>
<evidence type="ECO:0000313" key="5">
    <source>
        <dbReference type="Proteomes" id="UP000654075"/>
    </source>
</evidence>
<feature type="transmembrane region" description="Helical" evidence="1">
    <location>
        <begin position="197"/>
        <end position="220"/>
    </location>
</feature>
<evidence type="ECO:0000313" key="2">
    <source>
        <dbReference type="EMBL" id="CAE8634062.1"/>
    </source>
</evidence>
<dbReference type="Proteomes" id="UP000626109">
    <property type="component" value="Unassembled WGS sequence"/>
</dbReference>
<protein>
    <submittedName>
        <fullName evidence="3">Uncharacterized protein</fullName>
    </submittedName>
</protein>
<keyword evidence="1" id="KW-0472">Membrane</keyword>
<keyword evidence="1" id="KW-0812">Transmembrane</keyword>
<name>A0A813JRI0_POLGL</name>
<dbReference type="AlphaFoldDB" id="A0A813JRI0"/>
<evidence type="ECO:0000256" key="1">
    <source>
        <dbReference type="SAM" id="Phobius"/>
    </source>
</evidence>
<dbReference type="OrthoDB" id="419290at2759"/>
<feature type="transmembrane region" description="Helical" evidence="1">
    <location>
        <begin position="248"/>
        <end position="266"/>
    </location>
</feature>
<dbReference type="Proteomes" id="UP000654075">
    <property type="component" value="Unassembled WGS sequence"/>
</dbReference>
<evidence type="ECO:0000313" key="3">
    <source>
        <dbReference type="EMBL" id="CAE8684709.1"/>
    </source>
</evidence>
<feature type="transmembrane region" description="Helical" evidence="1">
    <location>
        <begin position="273"/>
        <end position="306"/>
    </location>
</feature>